<dbReference type="Pfam" id="PF17136">
    <property type="entry name" value="ribosomal_L24"/>
    <property type="match status" value="1"/>
</dbReference>
<dbReference type="Proteomes" id="UP000663859">
    <property type="component" value="Unassembled WGS sequence"/>
</dbReference>
<evidence type="ECO:0000256" key="6">
    <source>
        <dbReference type="RuleBase" id="RU003477"/>
    </source>
</evidence>
<dbReference type="SMART" id="SM00739">
    <property type="entry name" value="KOW"/>
    <property type="match status" value="1"/>
</dbReference>
<keyword evidence="9" id="KW-1185">Reference proteome</keyword>
<organism evidence="8 9">
    <name type="scientific">Candidatus Methylacidithermus pantelleriae</name>
    <dbReference type="NCBI Taxonomy" id="2744239"/>
    <lineage>
        <taxon>Bacteria</taxon>
        <taxon>Pseudomonadati</taxon>
        <taxon>Verrucomicrobiota</taxon>
        <taxon>Methylacidiphilae</taxon>
        <taxon>Methylacidiphilales</taxon>
        <taxon>Methylacidiphilaceae</taxon>
        <taxon>Candidatus Methylacidithermus</taxon>
    </lineage>
</organism>
<evidence type="ECO:0000259" key="7">
    <source>
        <dbReference type="SMART" id="SM00739"/>
    </source>
</evidence>
<evidence type="ECO:0000313" key="9">
    <source>
        <dbReference type="Proteomes" id="UP000663859"/>
    </source>
</evidence>
<feature type="domain" description="KOW" evidence="7">
    <location>
        <begin position="17"/>
        <end position="44"/>
    </location>
</feature>
<dbReference type="InterPro" id="IPR003256">
    <property type="entry name" value="Ribosomal_uL24"/>
</dbReference>
<name>A0A8J2FSV0_9BACT</name>
<evidence type="ECO:0000313" key="8">
    <source>
        <dbReference type="EMBL" id="CAF0698868.1"/>
    </source>
</evidence>
<comment type="caution">
    <text evidence="8">The sequence shown here is derived from an EMBL/GenBank/DDBJ whole genome shotgun (WGS) entry which is preliminary data.</text>
</comment>
<dbReference type="GO" id="GO:0019843">
    <property type="term" value="F:rRNA binding"/>
    <property type="evidence" value="ECO:0007669"/>
    <property type="project" value="UniProtKB-UniRule"/>
</dbReference>
<dbReference type="SUPFAM" id="SSF50104">
    <property type="entry name" value="Translation proteins SH3-like domain"/>
    <property type="match status" value="1"/>
</dbReference>
<dbReference type="NCBIfam" id="TIGR01079">
    <property type="entry name" value="rplX_bact"/>
    <property type="match status" value="1"/>
</dbReference>
<dbReference type="RefSeq" id="WP_174582051.1">
    <property type="nucleotide sequence ID" value="NZ_CAJNOB010000023.1"/>
</dbReference>
<dbReference type="CDD" id="cd06089">
    <property type="entry name" value="KOW_RPL26"/>
    <property type="match status" value="1"/>
</dbReference>
<dbReference type="GO" id="GO:0005840">
    <property type="term" value="C:ribosome"/>
    <property type="evidence" value="ECO:0007669"/>
    <property type="project" value="UniProtKB-KW"/>
</dbReference>
<evidence type="ECO:0000256" key="3">
    <source>
        <dbReference type="ARBA" id="ARBA00023274"/>
    </source>
</evidence>
<dbReference type="Gene3D" id="2.30.30.30">
    <property type="match status" value="1"/>
</dbReference>
<dbReference type="InterPro" id="IPR005825">
    <property type="entry name" value="Ribosomal_uL24_CS"/>
</dbReference>
<dbReference type="EMBL" id="CAJNOB010000023">
    <property type="protein sequence ID" value="CAF0698868.1"/>
    <property type="molecule type" value="Genomic_DNA"/>
</dbReference>
<dbReference type="InterPro" id="IPR005824">
    <property type="entry name" value="KOW"/>
</dbReference>
<dbReference type="PROSITE" id="PS01108">
    <property type="entry name" value="RIBOSOMAL_L24"/>
    <property type="match status" value="1"/>
</dbReference>
<dbReference type="GO" id="GO:0006412">
    <property type="term" value="P:translation"/>
    <property type="evidence" value="ECO:0007669"/>
    <property type="project" value="UniProtKB-UniRule"/>
</dbReference>
<evidence type="ECO:0000256" key="4">
    <source>
        <dbReference type="ARBA" id="ARBA00035206"/>
    </source>
</evidence>
<keyword evidence="3 5" id="KW-0687">Ribonucleoprotein</keyword>
<dbReference type="InterPro" id="IPR057264">
    <property type="entry name" value="Ribosomal_uL24_C"/>
</dbReference>
<accession>A0A8J2FSV0</accession>
<dbReference type="Pfam" id="PF00467">
    <property type="entry name" value="KOW"/>
    <property type="match status" value="1"/>
</dbReference>
<gene>
    <name evidence="5 8" type="primary">rplX</name>
    <name evidence="8" type="ORF">MPNT_30045</name>
</gene>
<sequence length="103" mass="11599">MRGRFPRQPKVPQRSFHVKKGDVVVVISGAEKGKQGKVLEVQRKWNRVVVEGVRMLKKAVRPSAENPKGGFVEKEAPIHISNVMLVAEYERRKNKRQAAPSGT</sequence>
<dbReference type="GO" id="GO:0003735">
    <property type="term" value="F:structural constituent of ribosome"/>
    <property type="evidence" value="ECO:0007669"/>
    <property type="project" value="InterPro"/>
</dbReference>
<dbReference type="AlphaFoldDB" id="A0A8J2FSV0"/>
<dbReference type="InterPro" id="IPR014722">
    <property type="entry name" value="Rib_uL2_dom2"/>
</dbReference>
<keyword evidence="2 5" id="KW-0689">Ribosomal protein</keyword>
<dbReference type="InterPro" id="IPR041988">
    <property type="entry name" value="Ribosomal_uL24_KOW"/>
</dbReference>
<evidence type="ECO:0000256" key="2">
    <source>
        <dbReference type="ARBA" id="ARBA00022980"/>
    </source>
</evidence>
<evidence type="ECO:0000256" key="1">
    <source>
        <dbReference type="ARBA" id="ARBA00010618"/>
    </source>
</evidence>
<protein>
    <recommendedName>
        <fullName evidence="4 5">Large ribosomal subunit protein uL24</fullName>
    </recommendedName>
</protein>
<proteinExistence type="inferred from homology"/>
<comment type="subunit">
    <text evidence="5">Part of the 50S ribosomal subunit.</text>
</comment>
<dbReference type="HAMAP" id="MF_01326_B">
    <property type="entry name" value="Ribosomal_uL24_B"/>
    <property type="match status" value="1"/>
</dbReference>
<comment type="function">
    <text evidence="5">One of two assembly initiator proteins, it binds directly to the 5'-end of the 23S rRNA, where it nucleates assembly of the 50S subunit.</text>
</comment>
<dbReference type="GO" id="GO:1990904">
    <property type="term" value="C:ribonucleoprotein complex"/>
    <property type="evidence" value="ECO:0007669"/>
    <property type="project" value="UniProtKB-KW"/>
</dbReference>
<dbReference type="PANTHER" id="PTHR12903">
    <property type="entry name" value="MITOCHONDRIAL RIBOSOMAL PROTEIN L24"/>
    <property type="match status" value="1"/>
</dbReference>
<dbReference type="InterPro" id="IPR008991">
    <property type="entry name" value="Translation_prot_SH3-like_sf"/>
</dbReference>
<keyword evidence="5" id="KW-0694">RNA-binding</keyword>
<reference evidence="8" key="1">
    <citation type="submission" date="2021-02" db="EMBL/GenBank/DDBJ databases">
        <authorList>
            <person name="Cremers G."/>
            <person name="Picone N."/>
        </authorList>
    </citation>
    <scope>NUCLEOTIDE SEQUENCE</scope>
    <source>
        <strain evidence="8">PQ17</strain>
    </source>
</reference>
<comment type="similarity">
    <text evidence="1 5 6">Belongs to the universal ribosomal protein uL24 family.</text>
</comment>
<evidence type="ECO:0000256" key="5">
    <source>
        <dbReference type="HAMAP-Rule" id="MF_01326"/>
    </source>
</evidence>
<keyword evidence="5" id="KW-0699">rRNA-binding</keyword>
<comment type="function">
    <text evidence="5">One of the proteins that surrounds the polypeptide exit tunnel on the outside of the subunit.</text>
</comment>